<name>A0ABQ6A3P8_9GAMM</name>
<dbReference type="InterPro" id="IPR010982">
    <property type="entry name" value="Lambda_DNA-bd_dom_sf"/>
</dbReference>
<dbReference type="Gene3D" id="1.10.260.40">
    <property type="entry name" value="lambda repressor-like DNA-binding domains"/>
    <property type="match status" value="1"/>
</dbReference>
<gene>
    <name evidence="2" type="ORF">GCM10007878_21620</name>
</gene>
<evidence type="ECO:0000313" key="2">
    <source>
        <dbReference type="EMBL" id="GLR64724.1"/>
    </source>
</evidence>
<evidence type="ECO:0000259" key="1">
    <source>
        <dbReference type="PROSITE" id="PS50943"/>
    </source>
</evidence>
<dbReference type="SMART" id="SM00530">
    <property type="entry name" value="HTH_XRE"/>
    <property type="match status" value="1"/>
</dbReference>
<evidence type="ECO:0000313" key="3">
    <source>
        <dbReference type="Proteomes" id="UP001156682"/>
    </source>
</evidence>
<dbReference type="PROSITE" id="PS50943">
    <property type="entry name" value="HTH_CROC1"/>
    <property type="match status" value="1"/>
</dbReference>
<dbReference type="InterPro" id="IPR001387">
    <property type="entry name" value="Cro/C1-type_HTH"/>
</dbReference>
<feature type="domain" description="HTH cro/C1-type" evidence="1">
    <location>
        <begin position="12"/>
        <end position="63"/>
    </location>
</feature>
<dbReference type="CDD" id="cd00093">
    <property type="entry name" value="HTH_XRE"/>
    <property type="match status" value="1"/>
</dbReference>
<dbReference type="EMBL" id="BSOR01000037">
    <property type="protein sequence ID" value="GLR64724.1"/>
    <property type="molecule type" value="Genomic_DNA"/>
</dbReference>
<accession>A0ABQ6A3P8</accession>
<protein>
    <submittedName>
        <fullName evidence="2">Transcriptional regulator</fullName>
    </submittedName>
</protein>
<dbReference type="Pfam" id="PF01381">
    <property type="entry name" value="HTH_3"/>
    <property type="match status" value="1"/>
</dbReference>
<organism evidence="2 3">
    <name type="scientific">Marinospirillum insulare</name>
    <dbReference type="NCBI Taxonomy" id="217169"/>
    <lineage>
        <taxon>Bacteria</taxon>
        <taxon>Pseudomonadati</taxon>
        <taxon>Pseudomonadota</taxon>
        <taxon>Gammaproteobacteria</taxon>
        <taxon>Oceanospirillales</taxon>
        <taxon>Oceanospirillaceae</taxon>
        <taxon>Marinospirillum</taxon>
    </lineage>
</organism>
<dbReference type="RefSeq" id="WP_027851186.1">
    <property type="nucleotide sequence ID" value="NZ_BSOR01000037.1"/>
</dbReference>
<dbReference type="Proteomes" id="UP001156682">
    <property type="component" value="Unassembled WGS sequence"/>
</dbReference>
<comment type="caution">
    <text evidence="2">The sequence shown here is derived from an EMBL/GenBank/DDBJ whole genome shotgun (WGS) entry which is preliminary data.</text>
</comment>
<keyword evidence="3" id="KW-1185">Reference proteome</keyword>
<proteinExistence type="predicted"/>
<sequence>MSYVTEQLLEDLREARTSKGFSQRDLSARSGVPQSHISKIESGGVDLRVSSLIALARVLDLELFLAPKKSITAINSIIRSSKGIQDEGEEILPAYRLDDDCDE</sequence>
<dbReference type="SUPFAM" id="SSF47413">
    <property type="entry name" value="lambda repressor-like DNA-binding domains"/>
    <property type="match status" value="1"/>
</dbReference>
<reference evidence="3" key="1">
    <citation type="journal article" date="2019" name="Int. J. Syst. Evol. Microbiol.">
        <title>The Global Catalogue of Microorganisms (GCM) 10K type strain sequencing project: providing services to taxonomists for standard genome sequencing and annotation.</title>
        <authorList>
            <consortium name="The Broad Institute Genomics Platform"/>
            <consortium name="The Broad Institute Genome Sequencing Center for Infectious Disease"/>
            <person name="Wu L."/>
            <person name="Ma J."/>
        </authorList>
    </citation>
    <scope>NUCLEOTIDE SEQUENCE [LARGE SCALE GENOMIC DNA]</scope>
    <source>
        <strain evidence="3">NBRC 100033</strain>
    </source>
</reference>